<feature type="region of interest" description="Disordered" evidence="7">
    <location>
        <begin position="551"/>
        <end position="579"/>
    </location>
</feature>
<feature type="region of interest" description="Disordered" evidence="7">
    <location>
        <begin position="761"/>
        <end position="782"/>
    </location>
</feature>
<evidence type="ECO:0000256" key="3">
    <source>
        <dbReference type="ARBA" id="ARBA00022777"/>
    </source>
</evidence>
<feature type="compositionally biased region" description="Low complexity" evidence="7">
    <location>
        <begin position="643"/>
        <end position="657"/>
    </location>
</feature>
<dbReference type="PANTHER" id="PTHR11042:SF189">
    <property type="entry name" value="PROTEIN KINASE DOMAIN-CONTAINING PROTEIN"/>
    <property type="match status" value="1"/>
</dbReference>
<feature type="region of interest" description="Disordered" evidence="7">
    <location>
        <begin position="673"/>
        <end position="698"/>
    </location>
</feature>
<dbReference type="SMART" id="SM00220">
    <property type="entry name" value="S_TKc"/>
    <property type="match status" value="1"/>
</dbReference>
<dbReference type="GO" id="GO:0005737">
    <property type="term" value="C:cytoplasm"/>
    <property type="evidence" value="ECO:0007669"/>
    <property type="project" value="TreeGrafter"/>
</dbReference>
<keyword evidence="4 6" id="KW-0067">ATP-binding</keyword>
<dbReference type="PROSITE" id="PS00108">
    <property type="entry name" value="PROTEIN_KINASE_ST"/>
    <property type="match status" value="1"/>
</dbReference>
<dbReference type="InterPro" id="IPR011009">
    <property type="entry name" value="Kinase-like_dom_sf"/>
</dbReference>
<dbReference type="InterPro" id="IPR008271">
    <property type="entry name" value="Ser/Thr_kinase_AS"/>
</dbReference>
<dbReference type="InterPro" id="IPR050339">
    <property type="entry name" value="CC_SR_Kinase"/>
</dbReference>
<proteinExistence type="inferred from homology"/>
<name>A0A427Y3G4_9TREE</name>
<evidence type="ECO:0000313" key="9">
    <source>
        <dbReference type="EMBL" id="RSH85623.1"/>
    </source>
</evidence>
<dbReference type="SUPFAM" id="SSF56112">
    <property type="entry name" value="Protein kinase-like (PK-like)"/>
    <property type="match status" value="1"/>
</dbReference>
<feature type="region of interest" description="Disordered" evidence="7">
    <location>
        <begin position="1"/>
        <end position="132"/>
    </location>
</feature>
<keyword evidence="3" id="KW-0418">Kinase</keyword>
<feature type="compositionally biased region" description="Low complexity" evidence="7">
    <location>
        <begin position="555"/>
        <end position="566"/>
    </location>
</feature>
<organism evidence="9 10">
    <name type="scientific">Saitozyma podzolica</name>
    <dbReference type="NCBI Taxonomy" id="1890683"/>
    <lineage>
        <taxon>Eukaryota</taxon>
        <taxon>Fungi</taxon>
        <taxon>Dikarya</taxon>
        <taxon>Basidiomycota</taxon>
        <taxon>Agaricomycotina</taxon>
        <taxon>Tremellomycetes</taxon>
        <taxon>Tremellales</taxon>
        <taxon>Trimorphomycetaceae</taxon>
        <taxon>Saitozyma</taxon>
    </lineage>
</organism>
<feature type="compositionally biased region" description="Pro residues" evidence="7">
    <location>
        <begin position="7"/>
        <end position="18"/>
    </location>
</feature>
<dbReference type="Gene3D" id="1.10.510.10">
    <property type="entry name" value="Transferase(Phosphotransferase) domain 1"/>
    <property type="match status" value="1"/>
</dbReference>
<feature type="domain" description="Protein kinase" evidence="8">
    <location>
        <begin position="830"/>
        <end position="1121"/>
    </location>
</feature>
<feature type="compositionally biased region" description="Low complexity" evidence="7">
    <location>
        <begin position="63"/>
        <end position="88"/>
    </location>
</feature>
<feature type="region of interest" description="Disordered" evidence="7">
    <location>
        <begin position="432"/>
        <end position="476"/>
    </location>
</feature>
<evidence type="ECO:0000256" key="5">
    <source>
        <dbReference type="ARBA" id="ARBA00037982"/>
    </source>
</evidence>
<gene>
    <name evidence="9" type="ORF">EHS25_003762</name>
</gene>
<evidence type="ECO:0000256" key="6">
    <source>
        <dbReference type="PROSITE-ProRule" id="PRU10141"/>
    </source>
</evidence>
<feature type="region of interest" description="Disordered" evidence="7">
    <location>
        <begin position="639"/>
        <end position="661"/>
    </location>
</feature>
<feature type="compositionally biased region" description="Low complexity" evidence="7">
    <location>
        <begin position="764"/>
        <end position="777"/>
    </location>
</feature>
<feature type="compositionally biased region" description="Polar residues" evidence="7">
    <location>
        <begin position="40"/>
        <end position="62"/>
    </location>
</feature>
<dbReference type="PROSITE" id="PS50011">
    <property type="entry name" value="PROTEIN_KINASE_DOM"/>
    <property type="match status" value="1"/>
</dbReference>
<evidence type="ECO:0000256" key="1">
    <source>
        <dbReference type="ARBA" id="ARBA00022679"/>
    </source>
</evidence>
<keyword evidence="2 6" id="KW-0547">Nucleotide-binding</keyword>
<dbReference type="GO" id="GO:0004672">
    <property type="term" value="F:protein kinase activity"/>
    <property type="evidence" value="ECO:0007669"/>
    <property type="project" value="InterPro"/>
</dbReference>
<dbReference type="PANTHER" id="PTHR11042">
    <property type="entry name" value="EUKARYOTIC TRANSLATION INITIATION FACTOR 2-ALPHA KINASE EIF2-ALPHA KINASE -RELATED"/>
    <property type="match status" value="1"/>
</dbReference>
<evidence type="ECO:0000256" key="2">
    <source>
        <dbReference type="ARBA" id="ARBA00022741"/>
    </source>
</evidence>
<dbReference type="PROSITE" id="PS00107">
    <property type="entry name" value="PROTEIN_KINASE_ATP"/>
    <property type="match status" value="1"/>
</dbReference>
<dbReference type="Proteomes" id="UP000279259">
    <property type="component" value="Unassembled WGS sequence"/>
</dbReference>
<comment type="similarity">
    <text evidence="5">Belongs to the protein kinase superfamily. Ser/Thr protein kinase family. GCN2 subfamily.</text>
</comment>
<dbReference type="GO" id="GO:0005634">
    <property type="term" value="C:nucleus"/>
    <property type="evidence" value="ECO:0007669"/>
    <property type="project" value="TreeGrafter"/>
</dbReference>
<dbReference type="STRING" id="1890683.A0A427Y3G4"/>
<evidence type="ECO:0000259" key="8">
    <source>
        <dbReference type="PROSITE" id="PS50011"/>
    </source>
</evidence>
<feature type="region of interest" description="Disordered" evidence="7">
    <location>
        <begin position="169"/>
        <end position="207"/>
    </location>
</feature>
<evidence type="ECO:0000256" key="7">
    <source>
        <dbReference type="SAM" id="MobiDB-lite"/>
    </source>
</evidence>
<reference evidence="9 10" key="1">
    <citation type="submission" date="2018-11" db="EMBL/GenBank/DDBJ databases">
        <title>Genome sequence of Saitozyma podzolica DSM 27192.</title>
        <authorList>
            <person name="Aliyu H."/>
            <person name="Gorte O."/>
            <person name="Ochsenreither K."/>
        </authorList>
    </citation>
    <scope>NUCLEOTIDE SEQUENCE [LARGE SCALE GENOMIC DNA]</scope>
    <source>
        <strain evidence="9 10">DSM 27192</strain>
    </source>
</reference>
<evidence type="ECO:0000313" key="10">
    <source>
        <dbReference type="Proteomes" id="UP000279259"/>
    </source>
</evidence>
<sequence length="1153" mass="122912">MSSRDPAPTPPTRPPPFPSHLRQASTSHFCPAPSPKRAKSTPSPRSPLSASTGSGPSSGYRYTSTFGPTSTSGSGFGSGSTSTSTSGSSRRRYPYPPRPTLEDKRALTYDGQVVGSPYRSPSDESDLDGRGLPRRRELSVPLLSATLSHFSLSHSSPPLAAPRQPAIFRSSPFRLPSDPSAAPRHPLRSSTSHTPSHPLPRDHVYPSTAPIPHAASFLGSPFSSSKTYKANFSYSGESPSKMPFGTTVAQERSGGAGGGKSVFGHPEWMDRSEWMVEQSLMLDEMADQDGEVEAQAQGLGLGLGLGMGLRIPPRLRRDTSGSIESMEDLSGSGASSTSLLSSGRSSGEQQIRPKCVAVWSSVEQDHDEHDPSTPSRQLFSTEAADALQTSSDTAKAGQLFSPLIGKTVSSTTQASPLQHIILSRDVAKTTCPEVNSPTLAKRTNKPRSRPRSPEDVEELTDTEEPESTRRRRTKEALCETPTIRKPDGSVTGGTAARPACSNRARFDDTAMARSLSSESSTEIYASPSRPLSLRASGGKATPAPFFSAKLSSKVAPPRGSGRPARPFLRRGVTEPTGPSSIDVNLLSAPVQYMHTPPSALFGDVRPSPAAFASTGLIKKKSGITVEIPKFGTASETAAMTKEPTSAISPTSPISPTTVMSGGHGHVGRFVPEKRTSTNSTTGAAGGAGAQKSRGLRRKGSTMFAATGSSGSVVEVCKVFTGSPATPTKPTIQLTPFGLGITTPSPRSPTDMIYPFTSGTFHALSTPPSSDSNPSSEDTPARTMAPHAVPHHLRGPVARTSNPMLAASFRAQGVTKNRAVSGAANRLQRDFEVVQSLGAGEFSQVWKVKDKRGKVFAVKAGKPYTGSKNRLRQLEEVSILHSLSLNPHSNVIQFIDSWEHARRLYIRTELAECGDLARFLEALGTRAALANPAIQHVHNHDLLHLDIKPSNILITMSGSLKLADFGMSTVSSPEGQAVASLSPALPQMEGGEFVWRQEGTMPSPIVDREVEGDREYLCPEALGDGPVGRPADVYSLGILLLEAALNVVLPPNGDGWVNLRSDRFDELSEHYLPRQHGDYRAVDEPTGLPLVSDELMERMKWMMRSEPGERARLEEVVQGEVVRRVLGQTQGGGEGEGIGALVDVEEGWLRGVLG</sequence>
<dbReference type="Pfam" id="PF00069">
    <property type="entry name" value="Pkinase"/>
    <property type="match status" value="1"/>
</dbReference>
<feature type="region of interest" description="Disordered" evidence="7">
    <location>
        <begin position="324"/>
        <end position="352"/>
    </location>
</feature>
<dbReference type="AlphaFoldDB" id="A0A427Y3G4"/>
<evidence type="ECO:0000256" key="4">
    <source>
        <dbReference type="ARBA" id="ARBA00022840"/>
    </source>
</evidence>
<feature type="binding site" evidence="6">
    <location>
        <position position="858"/>
    </location>
    <ligand>
        <name>ATP</name>
        <dbReference type="ChEBI" id="CHEBI:30616"/>
    </ligand>
</feature>
<keyword evidence="1" id="KW-0808">Transferase</keyword>
<feature type="compositionally biased region" description="Acidic residues" evidence="7">
    <location>
        <begin position="455"/>
        <end position="465"/>
    </location>
</feature>
<dbReference type="InterPro" id="IPR000719">
    <property type="entry name" value="Prot_kinase_dom"/>
</dbReference>
<dbReference type="GO" id="GO:0005524">
    <property type="term" value="F:ATP binding"/>
    <property type="evidence" value="ECO:0007669"/>
    <property type="project" value="UniProtKB-UniRule"/>
</dbReference>
<comment type="caution">
    <text evidence="9">The sequence shown here is derived from an EMBL/GenBank/DDBJ whole genome shotgun (WGS) entry which is preliminary data.</text>
</comment>
<protein>
    <recommendedName>
        <fullName evidence="8">Protein kinase domain-containing protein</fullName>
    </recommendedName>
</protein>
<dbReference type="Gene3D" id="3.30.200.20">
    <property type="entry name" value="Phosphorylase Kinase, domain 1"/>
    <property type="match status" value="1"/>
</dbReference>
<dbReference type="InterPro" id="IPR017441">
    <property type="entry name" value="Protein_kinase_ATP_BS"/>
</dbReference>
<dbReference type="EMBL" id="RSCD01000019">
    <property type="protein sequence ID" value="RSH85623.1"/>
    <property type="molecule type" value="Genomic_DNA"/>
</dbReference>
<keyword evidence="10" id="KW-1185">Reference proteome</keyword>
<accession>A0A427Y3G4</accession>
<dbReference type="OrthoDB" id="5337378at2759"/>
<feature type="compositionally biased region" description="Low complexity" evidence="7">
    <location>
        <begin position="329"/>
        <end position="347"/>
    </location>
</feature>